<protein>
    <submittedName>
        <fullName evidence="7">Glucose dehydrogenase [FAD,quinone]</fullName>
    </submittedName>
</protein>
<evidence type="ECO:0000256" key="3">
    <source>
        <dbReference type="ARBA" id="ARBA00022630"/>
    </source>
</evidence>
<dbReference type="OrthoDB" id="269227at2759"/>
<keyword evidence="4" id="KW-0274">FAD</keyword>
<keyword evidence="3" id="KW-0285">Flavoprotein</keyword>
<evidence type="ECO:0000259" key="6">
    <source>
        <dbReference type="Pfam" id="PF05199"/>
    </source>
</evidence>
<feature type="domain" description="Glucose-methanol-choline oxidoreductase N-terminal" evidence="5">
    <location>
        <begin position="3"/>
        <end position="173"/>
    </location>
</feature>
<gene>
    <name evidence="7" type="primary">Gld</name>
    <name evidence="7" type="ORF">LHYA1_G003368</name>
</gene>
<evidence type="ECO:0000313" key="8">
    <source>
        <dbReference type="Proteomes" id="UP000431533"/>
    </source>
</evidence>
<dbReference type="RefSeq" id="XP_031006063.1">
    <property type="nucleotide sequence ID" value="XM_031148339.1"/>
</dbReference>
<dbReference type="Gene3D" id="3.30.560.10">
    <property type="entry name" value="Glucose Oxidase, domain 3"/>
    <property type="match status" value="2"/>
</dbReference>
<accession>A0A8H8R3Z4</accession>
<dbReference type="GO" id="GO:0050660">
    <property type="term" value="F:flavin adenine dinucleotide binding"/>
    <property type="evidence" value="ECO:0007669"/>
    <property type="project" value="InterPro"/>
</dbReference>
<comment type="cofactor">
    <cofactor evidence="1">
        <name>FAD</name>
        <dbReference type="ChEBI" id="CHEBI:57692"/>
    </cofactor>
</comment>
<dbReference type="InterPro" id="IPR036188">
    <property type="entry name" value="FAD/NAD-bd_sf"/>
</dbReference>
<evidence type="ECO:0000256" key="4">
    <source>
        <dbReference type="ARBA" id="ARBA00022827"/>
    </source>
</evidence>
<dbReference type="AlphaFoldDB" id="A0A8H8R3Z4"/>
<name>A0A8H8R3Z4_9HELO</name>
<dbReference type="InterPro" id="IPR007867">
    <property type="entry name" value="GMC_OxRtase_C"/>
</dbReference>
<proteinExistence type="inferred from homology"/>
<dbReference type="SUPFAM" id="SSF51905">
    <property type="entry name" value="FAD/NAD(P)-binding domain"/>
    <property type="match status" value="1"/>
</dbReference>
<evidence type="ECO:0000313" key="7">
    <source>
        <dbReference type="EMBL" id="TVY27275.1"/>
    </source>
</evidence>
<evidence type="ECO:0000256" key="1">
    <source>
        <dbReference type="ARBA" id="ARBA00001974"/>
    </source>
</evidence>
<dbReference type="Gene3D" id="3.50.50.60">
    <property type="entry name" value="FAD/NAD(P)-binding domain"/>
    <property type="match status" value="2"/>
</dbReference>
<dbReference type="GO" id="GO:0016614">
    <property type="term" value="F:oxidoreductase activity, acting on CH-OH group of donors"/>
    <property type="evidence" value="ECO:0007669"/>
    <property type="project" value="InterPro"/>
</dbReference>
<dbReference type="Pfam" id="PF00732">
    <property type="entry name" value="GMC_oxred_N"/>
    <property type="match status" value="1"/>
</dbReference>
<organism evidence="7 8">
    <name type="scientific">Lachnellula hyalina</name>
    <dbReference type="NCBI Taxonomy" id="1316788"/>
    <lineage>
        <taxon>Eukaryota</taxon>
        <taxon>Fungi</taxon>
        <taxon>Dikarya</taxon>
        <taxon>Ascomycota</taxon>
        <taxon>Pezizomycotina</taxon>
        <taxon>Leotiomycetes</taxon>
        <taxon>Helotiales</taxon>
        <taxon>Lachnaceae</taxon>
        <taxon>Lachnellula</taxon>
    </lineage>
</organism>
<dbReference type="PANTHER" id="PTHR11552:SF147">
    <property type="entry name" value="CHOLINE DEHYDROGENASE, MITOCHONDRIAL"/>
    <property type="match status" value="1"/>
</dbReference>
<keyword evidence="8" id="KW-1185">Reference proteome</keyword>
<dbReference type="Proteomes" id="UP000431533">
    <property type="component" value="Unassembled WGS sequence"/>
</dbReference>
<comment type="caution">
    <text evidence="7">The sequence shown here is derived from an EMBL/GenBank/DDBJ whole genome shotgun (WGS) entry which is preliminary data.</text>
</comment>
<dbReference type="InterPro" id="IPR000172">
    <property type="entry name" value="GMC_OxRdtase_N"/>
</dbReference>
<dbReference type="PANTHER" id="PTHR11552">
    <property type="entry name" value="GLUCOSE-METHANOL-CHOLINE GMC OXIDOREDUCTASE"/>
    <property type="match status" value="1"/>
</dbReference>
<evidence type="ECO:0000256" key="2">
    <source>
        <dbReference type="ARBA" id="ARBA00010790"/>
    </source>
</evidence>
<sequence>MLGSSGTNGKLCIRGTKQDYDDWNIPGWSREEVFGYMKKAENFHDKKWFKADEQNHGYDGLLNVGSYDSAPISNMILESMEDLGLRKQPYMFTTGDNPHGCGHVPRTVYKGDRTTADGYFVNKGPNLAVKTETTVDKVILEGEGEGDKLKAVAVKVIEKDGSMREIKATKEIIEGRDPMGLTSAQLNIEFFSTECYGGLKQFTDFLDGENSHAFSLIAELFAPKSRGSVTLKSADPKDNPIVYHNYLSEELDVVVLSEACKFANEIITQGKGTRDIVDGSWPAALTHHKNTEREDWVPFVRDNATTCYHPAGTAKMGTDFDPMAVLDSELRVRGVKGLRVADTSVMPLLNQGHTQMPAYAIGEKAADLIKGKSLGMSSLTEKIGSNTLSQAQNNNSNGTLVLN</sequence>
<dbReference type="Pfam" id="PF05199">
    <property type="entry name" value="GMC_oxred_C"/>
    <property type="match status" value="1"/>
</dbReference>
<comment type="similarity">
    <text evidence="2">Belongs to the GMC oxidoreductase family.</text>
</comment>
<dbReference type="GeneID" id="41983566"/>
<dbReference type="SUPFAM" id="SSF54373">
    <property type="entry name" value="FAD-linked reductases, C-terminal domain"/>
    <property type="match status" value="1"/>
</dbReference>
<dbReference type="EMBL" id="QGMH01000051">
    <property type="protein sequence ID" value="TVY27275.1"/>
    <property type="molecule type" value="Genomic_DNA"/>
</dbReference>
<evidence type="ECO:0000259" key="5">
    <source>
        <dbReference type="Pfam" id="PF00732"/>
    </source>
</evidence>
<dbReference type="InterPro" id="IPR012132">
    <property type="entry name" value="GMC_OxRdtase"/>
</dbReference>
<feature type="domain" description="Glucose-methanol-choline oxidoreductase C-terminal" evidence="6">
    <location>
        <begin position="223"/>
        <end position="362"/>
    </location>
</feature>
<reference evidence="7 8" key="1">
    <citation type="submission" date="2018-05" db="EMBL/GenBank/DDBJ databases">
        <title>Genome sequencing and assembly of the regulated plant pathogen Lachnellula willkommii and related sister species for the development of diagnostic species identification markers.</title>
        <authorList>
            <person name="Giroux E."/>
            <person name="Bilodeau G."/>
        </authorList>
    </citation>
    <scope>NUCLEOTIDE SEQUENCE [LARGE SCALE GENOMIC DNA]</scope>
    <source>
        <strain evidence="7 8">CBS 185.66</strain>
    </source>
</reference>